<dbReference type="AlphaFoldDB" id="A0A6S6T434"/>
<dbReference type="InterPro" id="IPR036677">
    <property type="entry name" value="EutN_CcmL_sf"/>
</dbReference>
<dbReference type="PANTHER" id="PTHR36539:SF1">
    <property type="entry name" value="BACTERIAL MICROCOMPARTMENT SHELL VERTEX PROTEIN EUTN"/>
    <property type="match status" value="1"/>
</dbReference>
<dbReference type="NCBIfam" id="TIGR02704">
    <property type="entry name" value="carboxysome_B"/>
    <property type="match status" value="1"/>
</dbReference>
<dbReference type="PROSITE" id="PS51932">
    <property type="entry name" value="BMV"/>
    <property type="match status" value="1"/>
</dbReference>
<sequence length="91" mass="10020">MRLRQRPEMEIQQVVGELVTSRRVPGLKQVSLRVLSDFNGKLSVACDPVGAPVGKWVFTAGGSAARYGTGDFEIYTDLTILGIIDHWDQDS</sequence>
<dbReference type="InterPro" id="IPR014077">
    <property type="entry name" value="CsoS4B"/>
</dbReference>
<dbReference type="Pfam" id="PF03319">
    <property type="entry name" value="EutN_CcmL"/>
    <property type="match status" value="1"/>
</dbReference>
<dbReference type="InterPro" id="IPR004992">
    <property type="entry name" value="EutN_CcmL"/>
</dbReference>
<protein>
    <submittedName>
        <fullName evidence="3">Putative carboxysome peptide B</fullName>
    </submittedName>
</protein>
<dbReference type="CDD" id="cd01614">
    <property type="entry name" value="EutN_CcmL"/>
    <property type="match status" value="1"/>
</dbReference>
<keyword evidence="2" id="KW-1283">Bacterial microcompartment</keyword>
<evidence type="ECO:0000256" key="1">
    <source>
        <dbReference type="ARBA" id="ARBA00024322"/>
    </source>
</evidence>
<accession>A0A6S6T434</accession>
<dbReference type="SUPFAM" id="SSF159133">
    <property type="entry name" value="EutN/CcmL-like"/>
    <property type="match status" value="1"/>
</dbReference>
<evidence type="ECO:0000256" key="2">
    <source>
        <dbReference type="ARBA" id="ARBA00024446"/>
    </source>
</evidence>
<reference evidence="3" key="1">
    <citation type="submission" date="2020-01" db="EMBL/GenBank/DDBJ databases">
        <authorList>
            <person name="Meier V. D."/>
            <person name="Meier V D."/>
        </authorList>
    </citation>
    <scope>NUCLEOTIDE SEQUENCE</scope>
    <source>
        <strain evidence="3">HLG_WM_MAG_08</strain>
    </source>
</reference>
<dbReference type="Gene3D" id="2.40.50.220">
    <property type="entry name" value="EutN/Ccml"/>
    <property type="match status" value="1"/>
</dbReference>
<name>A0A6S6T434_9GAMM</name>
<comment type="subcellular location">
    <subcellularLocation>
        <location evidence="1">Bacterial microcompartment</location>
    </subcellularLocation>
</comment>
<organism evidence="3">
    <name type="scientific">uncultured Thiotrichaceae bacterium</name>
    <dbReference type="NCBI Taxonomy" id="298394"/>
    <lineage>
        <taxon>Bacteria</taxon>
        <taxon>Pseudomonadati</taxon>
        <taxon>Pseudomonadota</taxon>
        <taxon>Gammaproteobacteria</taxon>
        <taxon>Thiotrichales</taxon>
        <taxon>Thiotrichaceae</taxon>
        <taxon>environmental samples</taxon>
    </lineage>
</organism>
<dbReference type="EMBL" id="CACVAV010000280">
    <property type="protein sequence ID" value="CAA6817891.1"/>
    <property type="molecule type" value="Genomic_DNA"/>
</dbReference>
<dbReference type="GO" id="GO:0031469">
    <property type="term" value="C:bacterial microcompartment"/>
    <property type="evidence" value="ECO:0007669"/>
    <property type="project" value="UniProtKB-SubCell"/>
</dbReference>
<evidence type="ECO:0000313" key="3">
    <source>
        <dbReference type="EMBL" id="CAA6817891.1"/>
    </source>
</evidence>
<proteinExistence type="predicted"/>
<dbReference type="PANTHER" id="PTHR36539">
    <property type="entry name" value="ETHANOLAMINE UTILIZATION PROTEIN EUTN"/>
    <property type="match status" value="1"/>
</dbReference>
<gene>
    <name evidence="3" type="ORF">HELGO_WM48434</name>
</gene>